<dbReference type="InterPro" id="IPR050463">
    <property type="entry name" value="Gfo/Idh/MocA_oxidrdct_glycsds"/>
</dbReference>
<dbReference type="Pfam" id="PF22725">
    <property type="entry name" value="GFO_IDH_MocA_C3"/>
    <property type="match status" value="1"/>
</dbReference>
<evidence type="ECO:0000256" key="1">
    <source>
        <dbReference type="ARBA" id="ARBA00023002"/>
    </source>
</evidence>
<dbReference type="Gene3D" id="3.40.50.720">
    <property type="entry name" value="NAD(P)-binding Rossmann-like Domain"/>
    <property type="match status" value="1"/>
</dbReference>
<dbReference type="KEGG" id="pfla:Pflav_029040"/>
<dbReference type="SUPFAM" id="SSF51735">
    <property type="entry name" value="NAD(P)-binding Rossmann-fold domains"/>
    <property type="match status" value="1"/>
</dbReference>
<dbReference type="GO" id="GO:0016491">
    <property type="term" value="F:oxidoreductase activity"/>
    <property type="evidence" value="ECO:0007669"/>
    <property type="project" value="UniProtKB-KW"/>
</dbReference>
<evidence type="ECO:0000259" key="3">
    <source>
        <dbReference type="Pfam" id="PF22725"/>
    </source>
</evidence>
<dbReference type="EMBL" id="AP022870">
    <property type="protein sequence ID" value="BCB76494.1"/>
    <property type="molecule type" value="Genomic_DNA"/>
</dbReference>
<reference evidence="4 5" key="2">
    <citation type="submission" date="2020-03" db="EMBL/GenBank/DDBJ databases">
        <authorList>
            <person name="Ichikawa N."/>
            <person name="Kimura A."/>
            <person name="Kitahashi Y."/>
            <person name="Uohara A."/>
        </authorList>
    </citation>
    <scope>NUCLEOTIDE SEQUENCE [LARGE SCALE GENOMIC DNA]</scope>
    <source>
        <strain evidence="4 5">NBRC 107702</strain>
    </source>
</reference>
<sequence>MADPRPVRIGVAGLTSDHVWSLVGALRALPAVEVVAVAEPIEALRRRAVEAVPGVGEHQDPEAMMAAERLDAILVCAENAAKPSIAVAALERGIAVYQDKPLAATGEQAAVIADAVGRTGGLLMCAFHTAFDPLFDEVGQLVRDGLIGTVQFARGLAGHAGLKATGVSDDFTAWLTDRSRGGGGSFVDQAGYLLTTLVTYLGPVGRISGFATTVNPEIPADIEDNTAAIVQHEGGALAAIDTRWGQVGPTPLRYSFHGTTGTLSVFYDRYELVTTSARGPEGWEPTAAPPGLTGWRAVVTPRTSYDAEAAHFVAALRDGAPLRAAVTAPTALHVQQVIDAYYESVTTGRAVTVPA</sequence>
<keyword evidence="1" id="KW-0560">Oxidoreductase</keyword>
<evidence type="ECO:0000313" key="4">
    <source>
        <dbReference type="EMBL" id="BCB76494.1"/>
    </source>
</evidence>
<evidence type="ECO:0000313" key="5">
    <source>
        <dbReference type="Proteomes" id="UP000502508"/>
    </source>
</evidence>
<dbReference type="Pfam" id="PF01408">
    <property type="entry name" value="GFO_IDH_MocA"/>
    <property type="match status" value="1"/>
</dbReference>
<name>A0A6F8XRN4_9ACTN</name>
<evidence type="ECO:0000259" key="2">
    <source>
        <dbReference type="Pfam" id="PF01408"/>
    </source>
</evidence>
<feature type="domain" description="GFO/IDH/MocA-like oxidoreductase" evidence="3">
    <location>
        <begin position="136"/>
        <end position="263"/>
    </location>
</feature>
<dbReference type="PANTHER" id="PTHR43818">
    <property type="entry name" value="BCDNA.GH03377"/>
    <property type="match status" value="1"/>
</dbReference>
<feature type="domain" description="Gfo/Idh/MocA-like oxidoreductase N-terminal" evidence="2">
    <location>
        <begin position="9"/>
        <end position="125"/>
    </location>
</feature>
<dbReference type="SUPFAM" id="SSF55347">
    <property type="entry name" value="Glyceraldehyde-3-phosphate dehydrogenase-like, C-terminal domain"/>
    <property type="match status" value="1"/>
</dbReference>
<dbReference type="InterPro" id="IPR036291">
    <property type="entry name" value="NAD(P)-bd_dom_sf"/>
</dbReference>
<keyword evidence="5" id="KW-1185">Reference proteome</keyword>
<gene>
    <name evidence="4" type="ORF">Pflav_029040</name>
</gene>
<reference evidence="4 5" key="1">
    <citation type="submission" date="2020-03" db="EMBL/GenBank/DDBJ databases">
        <title>Whole genome shotgun sequence of Phytohabitans flavus NBRC 107702.</title>
        <authorList>
            <person name="Komaki H."/>
            <person name="Tamura T."/>
        </authorList>
    </citation>
    <scope>NUCLEOTIDE SEQUENCE [LARGE SCALE GENOMIC DNA]</scope>
    <source>
        <strain evidence="4 5">NBRC 107702</strain>
    </source>
</reference>
<dbReference type="Proteomes" id="UP000502508">
    <property type="component" value="Chromosome"/>
</dbReference>
<dbReference type="InterPro" id="IPR055170">
    <property type="entry name" value="GFO_IDH_MocA-like_dom"/>
</dbReference>
<proteinExistence type="predicted"/>
<accession>A0A6F8XRN4</accession>
<dbReference type="InterPro" id="IPR000683">
    <property type="entry name" value="Gfo/Idh/MocA-like_OxRdtase_N"/>
</dbReference>
<evidence type="ECO:0008006" key="6">
    <source>
        <dbReference type="Google" id="ProtNLM"/>
    </source>
</evidence>
<organism evidence="4 5">
    <name type="scientific">Phytohabitans flavus</name>
    <dbReference type="NCBI Taxonomy" id="1076124"/>
    <lineage>
        <taxon>Bacteria</taxon>
        <taxon>Bacillati</taxon>
        <taxon>Actinomycetota</taxon>
        <taxon>Actinomycetes</taxon>
        <taxon>Micromonosporales</taxon>
        <taxon>Micromonosporaceae</taxon>
    </lineage>
</organism>
<dbReference type="GO" id="GO:0000166">
    <property type="term" value="F:nucleotide binding"/>
    <property type="evidence" value="ECO:0007669"/>
    <property type="project" value="InterPro"/>
</dbReference>
<protein>
    <recommendedName>
        <fullName evidence="6">Oxidoreductase</fullName>
    </recommendedName>
</protein>
<dbReference type="RefSeq" id="WP_173036524.1">
    <property type="nucleotide sequence ID" value="NZ_AP022870.1"/>
</dbReference>
<dbReference type="AlphaFoldDB" id="A0A6F8XRN4"/>
<dbReference type="PANTHER" id="PTHR43818:SF11">
    <property type="entry name" value="BCDNA.GH03377"/>
    <property type="match status" value="1"/>
</dbReference>
<dbReference type="Gene3D" id="3.30.360.10">
    <property type="entry name" value="Dihydrodipicolinate Reductase, domain 2"/>
    <property type="match status" value="1"/>
</dbReference>